<comment type="caution">
    <text evidence="2">The sequence shown here is derived from an EMBL/GenBank/DDBJ whole genome shotgun (WGS) entry which is preliminary data.</text>
</comment>
<keyword evidence="1" id="KW-0472">Membrane</keyword>
<organism evidence="2 3">
    <name type="scientific">Phycicoccus flavus</name>
    <dbReference type="NCBI Taxonomy" id="2502783"/>
    <lineage>
        <taxon>Bacteria</taxon>
        <taxon>Bacillati</taxon>
        <taxon>Actinomycetota</taxon>
        <taxon>Actinomycetes</taxon>
        <taxon>Micrococcales</taxon>
        <taxon>Intrasporangiaceae</taxon>
        <taxon>Phycicoccus</taxon>
    </lineage>
</organism>
<dbReference type="EMBL" id="SAYU02000065">
    <property type="protein sequence ID" value="NHA69561.1"/>
    <property type="molecule type" value="Genomic_DNA"/>
</dbReference>
<dbReference type="Pfam" id="PF11188">
    <property type="entry name" value="DUF2975"/>
    <property type="match status" value="1"/>
</dbReference>
<feature type="transmembrane region" description="Helical" evidence="1">
    <location>
        <begin position="128"/>
        <end position="148"/>
    </location>
</feature>
<feature type="transmembrane region" description="Helical" evidence="1">
    <location>
        <begin position="85"/>
        <end position="108"/>
    </location>
</feature>
<gene>
    <name evidence="2" type="ORF">EPD83_016080</name>
</gene>
<sequence>MSSRLSRLLTFDRTDRYGLGVLLALVVLVQLVVRVVLPVADWLRGEPVRVPLLSAVEVPALDAVGTAHGEGVYDVLVDASAGQRAAVVAVGVMTVALVAVAAWLVLAVMRSIASGDPFGPATVGRLRLLAAVLVIGAPVLTAAELPVQGWMLGTLDLGGLDPATPVDAPWQAVVGGLVVALLAEAFVVGRRLREDVEGLV</sequence>
<dbReference type="RefSeq" id="WP_165566850.1">
    <property type="nucleotide sequence ID" value="NZ_SAYU02000065.1"/>
</dbReference>
<name>A0A8T6RBN1_9MICO</name>
<dbReference type="AlphaFoldDB" id="A0A8T6RBN1"/>
<keyword evidence="1" id="KW-1133">Transmembrane helix</keyword>
<accession>A0A8T6RBN1</accession>
<keyword evidence="1" id="KW-0812">Transmembrane</keyword>
<evidence type="ECO:0000313" key="2">
    <source>
        <dbReference type="EMBL" id="NHA69561.1"/>
    </source>
</evidence>
<evidence type="ECO:0000313" key="3">
    <source>
        <dbReference type="Proteomes" id="UP000287866"/>
    </source>
</evidence>
<feature type="transmembrane region" description="Helical" evidence="1">
    <location>
        <begin position="168"/>
        <end position="188"/>
    </location>
</feature>
<proteinExistence type="predicted"/>
<protein>
    <submittedName>
        <fullName evidence="2">DUF2975 domain-containing protein</fullName>
    </submittedName>
</protein>
<feature type="transmembrane region" description="Helical" evidence="1">
    <location>
        <begin position="21"/>
        <end position="40"/>
    </location>
</feature>
<evidence type="ECO:0000256" key="1">
    <source>
        <dbReference type="SAM" id="Phobius"/>
    </source>
</evidence>
<dbReference type="Proteomes" id="UP000287866">
    <property type="component" value="Unassembled WGS sequence"/>
</dbReference>
<dbReference type="InterPro" id="IPR021354">
    <property type="entry name" value="DUF2975"/>
</dbReference>
<reference evidence="2" key="1">
    <citation type="submission" date="2020-03" db="EMBL/GenBank/DDBJ databases">
        <title>Phycicoccus flavus sp. nov., a novel endophytic actinobacterium isolated from branch of Kandelia candel.</title>
        <authorList>
            <person name="Tuo L."/>
        </authorList>
    </citation>
    <scope>NUCLEOTIDE SEQUENCE</scope>
    <source>
        <strain evidence="2">CMS6Z-2</strain>
    </source>
</reference>
<keyword evidence="3" id="KW-1185">Reference proteome</keyword>